<keyword evidence="1" id="KW-0175">Coiled coil</keyword>
<evidence type="ECO:0000313" key="4">
    <source>
        <dbReference type="Proteomes" id="UP000030669"/>
    </source>
</evidence>
<dbReference type="HOGENOM" id="CLU_031481_1_1_1"/>
<dbReference type="AlphaFoldDB" id="S7Q5D1"/>
<dbReference type="GeneID" id="19304098"/>
<feature type="region of interest" description="Disordered" evidence="2">
    <location>
        <begin position="417"/>
        <end position="442"/>
    </location>
</feature>
<gene>
    <name evidence="3" type="ORF">GLOTRDRAFT_138859</name>
</gene>
<keyword evidence="4" id="KW-1185">Reference proteome</keyword>
<reference evidence="3 4" key="1">
    <citation type="journal article" date="2012" name="Science">
        <title>The Paleozoic origin of enzymatic lignin decomposition reconstructed from 31 fungal genomes.</title>
        <authorList>
            <person name="Floudas D."/>
            <person name="Binder M."/>
            <person name="Riley R."/>
            <person name="Barry K."/>
            <person name="Blanchette R.A."/>
            <person name="Henrissat B."/>
            <person name="Martinez A.T."/>
            <person name="Otillar R."/>
            <person name="Spatafora J.W."/>
            <person name="Yadav J.S."/>
            <person name="Aerts A."/>
            <person name="Benoit I."/>
            <person name="Boyd A."/>
            <person name="Carlson A."/>
            <person name="Copeland A."/>
            <person name="Coutinho P.M."/>
            <person name="de Vries R.P."/>
            <person name="Ferreira P."/>
            <person name="Findley K."/>
            <person name="Foster B."/>
            <person name="Gaskell J."/>
            <person name="Glotzer D."/>
            <person name="Gorecki P."/>
            <person name="Heitman J."/>
            <person name="Hesse C."/>
            <person name="Hori C."/>
            <person name="Igarashi K."/>
            <person name="Jurgens J.A."/>
            <person name="Kallen N."/>
            <person name="Kersten P."/>
            <person name="Kohler A."/>
            <person name="Kuees U."/>
            <person name="Kumar T.K.A."/>
            <person name="Kuo A."/>
            <person name="LaButti K."/>
            <person name="Larrondo L.F."/>
            <person name="Lindquist E."/>
            <person name="Ling A."/>
            <person name="Lombard V."/>
            <person name="Lucas S."/>
            <person name="Lundell T."/>
            <person name="Martin R."/>
            <person name="McLaughlin D.J."/>
            <person name="Morgenstern I."/>
            <person name="Morin E."/>
            <person name="Murat C."/>
            <person name="Nagy L.G."/>
            <person name="Nolan M."/>
            <person name="Ohm R.A."/>
            <person name="Patyshakuliyeva A."/>
            <person name="Rokas A."/>
            <person name="Ruiz-Duenas F.J."/>
            <person name="Sabat G."/>
            <person name="Salamov A."/>
            <person name="Samejima M."/>
            <person name="Schmutz J."/>
            <person name="Slot J.C."/>
            <person name="St John F."/>
            <person name="Stenlid J."/>
            <person name="Sun H."/>
            <person name="Sun S."/>
            <person name="Syed K."/>
            <person name="Tsang A."/>
            <person name="Wiebenga A."/>
            <person name="Young D."/>
            <person name="Pisabarro A."/>
            <person name="Eastwood D.C."/>
            <person name="Martin F."/>
            <person name="Cullen D."/>
            <person name="Grigoriev I.V."/>
            <person name="Hibbett D.S."/>
        </authorList>
    </citation>
    <scope>NUCLEOTIDE SEQUENCE [LARGE SCALE GENOMIC DNA]</scope>
    <source>
        <strain evidence="3 4">ATCC 11539</strain>
    </source>
</reference>
<organism evidence="3 4">
    <name type="scientific">Gloeophyllum trabeum (strain ATCC 11539 / FP-39264 / Madison 617)</name>
    <name type="common">Brown rot fungus</name>
    <dbReference type="NCBI Taxonomy" id="670483"/>
    <lineage>
        <taxon>Eukaryota</taxon>
        <taxon>Fungi</taxon>
        <taxon>Dikarya</taxon>
        <taxon>Basidiomycota</taxon>
        <taxon>Agaricomycotina</taxon>
        <taxon>Agaricomycetes</taxon>
        <taxon>Gloeophyllales</taxon>
        <taxon>Gloeophyllaceae</taxon>
        <taxon>Gloeophyllum</taxon>
    </lineage>
</organism>
<name>S7Q5D1_GLOTA</name>
<dbReference type="OMA" id="WDFQHQS"/>
<dbReference type="OrthoDB" id="3222645at2759"/>
<proteinExistence type="predicted"/>
<dbReference type="STRING" id="670483.S7Q5D1"/>
<dbReference type="RefSeq" id="XP_007866400.1">
    <property type="nucleotide sequence ID" value="XM_007868209.1"/>
</dbReference>
<sequence length="442" mass="49763">MSWVSNFSSWIPRVGRSNSVEGGSTRVREDYAEEARERDHRSARADHEIRKLKRALNNKDKEIKEEQQRRRELESARRRQWQEKEQEVEHLKNDLAHQRRTIDELRTQYAMLTKQKDEQGQLLEARTAELQAAQVFLGKTDALSAAEVRNMLRDLNTDIFQTAAKLADAIDLSYRPDDSVAAAPAVQDALQNWLAPELLEAVSDTQDSSVLQAAIQGVICGCCHEIIGGWPLVLEKNRMVPSSGYEDLYEKIRNQEPQAVAGRWRSLSRRYQREWDKGGNTERRDFVSYASHEVYLVNVATGCVLAPELGQAISDSLEGIIKLALGLRNVLGEDITSCDFATVVASPGHLLDLQWMDEEGGDPFGEQAYGSESRTLCTTELGLLRTEKIGLEGASEHFSQEVVAKCKVALPSLFQPSEAPTEAQRQQRRRRSDRKGSKMAAV</sequence>
<evidence type="ECO:0000256" key="2">
    <source>
        <dbReference type="SAM" id="MobiDB-lite"/>
    </source>
</evidence>
<evidence type="ECO:0000256" key="1">
    <source>
        <dbReference type="SAM" id="Coils"/>
    </source>
</evidence>
<accession>S7Q5D1</accession>
<evidence type="ECO:0000313" key="3">
    <source>
        <dbReference type="EMBL" id="EPQ55251.1"/>
    </source>
</evidence>
<protein>
    <submittedName>
        <fullName evidence="3">Uncharacterized protein</fullName>
    </submittedName>
</protein>
<dbReference type="EMBL" id="KB469302">
    <property type="protein sequence ID" value="EPQ55251.1"/>
    <property type="molecule type" value="Genomic_DNA"/>
</dbReference>
<feature type="coiled-coil region" evidence="1">
    <location>
        <begin position="42"/>
        <end position="115"/>
    </location>
</feature>
<dbReference type="KEGG" id="gtr:GLOTRDRAFT_138859"/>
<dbReference type="eggNOG" id="ENOG502SSCY">
    <property type="taxonomic scope" value="Eukaryota"/>
</dbReference>
<dbReference type="Proteomes" id="UP000030669">
    <property type="component" value="Unassembled WGS sequence"/>
</dbReference>